<keyword evidence="3 5" id="KW-1133">Transmembrane helix</keyword>
<accession>A0A0P6X0Q5</accession>
<feature type="transmembrane region" description="Helical" evidence="5">
    <location>
        <begin position="256"/>
        <end position="274"/>
    </location>
</feature>
<feature type="transmembrane region" description="Helical" evidence="5">
    <location>
        <begin position="175"/>
        <end position="193"/>
    </location>
</feature>
<name>A0A0P6X0Q5_9CHLR</name>
<organism evidence="6 7">
    <name type="scientific">Bellilinea caldifistulae</name>
    <dbReference type="NCBI Taxonomy" id="360411"/>
    <lineage>
        <taxon>Bacteria</taxon>
        <taxon>Bacillati</taxon>
        <taxon>Chloroflexota</taxon>
        <taxon>Anaerolineae</taxon>
        <taxon>Anaerolineales</taxon>
        <taxon>Anaerolineaceae</taxon>
        <taxon>Bellilinea</taxon>
    </lineage>
</organism>
<comment type="subcellular location">
    <subcellularLocation>
        <location evidence="1">Membrane</location>
        <topology evidence="1">Multi-pass membrane protein</topology>
    </subcellularLocation>
</comment>
<feature type="transmembrane region" description="Helical" evidence="5">
    <location>
        <begin position="71"/>
        <end position="93"/>
    </location>
</feature>
<dbReference type="STRING" id="360411.AC812_11275"/>
<comment type="caution">
    <text evidence="6">The sequence shown here is derived from an EMBL/GenBank/DDBJ whole genome shotgun (WGS) entry which is preliminary data.</text>
</comment>
<evidence type="ECO:0000256" key="1">
    <source>
        <dbReference type="ARBA" id="ARBA00004141"/>
    </source>
</evidence>
<evidence type="ECO:0000256" key="4">
    <source>
        <dbReference type="ARBA" id="ARBA00023136"/>
    </source>
</evidence>
<sequence length="312" mass="33841">MNLTIHPLIVLLFFPGGLFLLASGLVFQWADRKLVARFQNRVGPRFLQPLADVLKLLAKEEIIPEGAHRGLFVALPIIALAAALTAALYVPMFGVQPFFSFQGDLIVTIYLLSALTISLGLAGANSVDRFSLVGATRTLTQLFSYEAPFLLAVIGPALAAQSWQISKINAYAGETTWFIVAQPIGFLVALVGLMGKLELPPFDAPEAETEIVAGALTEYSGRGFALFRLSKDIELVIGLTLVAAFYLGGIANPLDFVLKTGGLLLVMALLQTAFARLRIDQTVGLWWRVGALMGLVQILAILAGIYIRQWWL</sequence>
<dbReference type="PANTHER" id="PTHR43359">
    <property type="entry name" value="FORMATE HYDROGENLYASE SUBUNIT 4"/>
    <property type="match status" value="1"/>
</dbReference>
<dbReference type="PANTHER" id="PTHR43359:SF1">
    <property type="entry name" value="FORMATE HYDROGENLYASE SUBUNIT 4-RELATED"/>
    <property type="match status" value="1"/>
</dbReference>
<evidence type="ECO:0000313" key="6">
    <source>
        <dbReference type="EMBL" id="KPL74409.1"/>
    </source>
</evidence>
<proteinExistence type="predicted"/>
<feature type="transmembrane region" description="Helical" evidence="5">
    <location>
        <begin position="105"/>
        <end position="124"/>
    </location>
</feature>
<dbReference type="Proteomes" id="UP000050514">
    <property type="component" value="Unassembled WGS sequence"/>
</dbReference>
<dbReference type="GO" id="GO:0005886">
    <property type="term" value="C:plasma membrane"/>
    <property type="evidence" value="ECO:0007669"/>
    <property type="project" value="TreeGrafter"/>
</dbReference>
<dbReference type="RefSeq" id="WP_061918523.1">
    <property type="nucleotide sequence ID" value="NZ_DF967971.1"/>
</dbReference>
<dbReference type="EMBL" id="LGHJ01000017">
    <property type="protein sequence ID" value="KPL74409.1"/>
    <property type="molecule type" value="Genomic_DNA"/>
</dbReference>
<gene>
    <name evidence="6" type="ORF">AC812_11275</name>
</gene>
<protein>
    <recommendedName>
        <fullName evidence="8">NADH-quinone oxidoreductase subunit H</fullName>
    </recommendedName>
</protein>
<dbReference type="Pfam" id="PF00146">
    <property type="entry name" value="NADHdh"/>
    <property type="match status" value="1"/>
</dbReference>
<evidence type="ECO:0000313" key="7">
    <source>
        <dbReference type="Proteomes" id="UP000050514"/>
    </source>
</evidence>
<feature type="transmembrane region" description="Helical" evidence="5">
    <location>
        <begin position="286"/>
        <end position="307"/>
    </location>
</feature>
<reference evidence="6 7" key="1">
    <citation type="submission" date="2015-07" db="EMBL/GenBank/DDBJ databases">
        <title>Draft genome of Bellilinea caldifistulae DSM 17877.</title>
        <authorList>
            <person name="Hemp J."/>
            <person name="Ward L.M."/>
            <person name="Pace L.A."/>
            <person name="Fischer W.W."/>
        </authorList>
    </citation>
    <scope>NUCLEOTIDE SEQUENCE [LARGE SCALE GENOMIC DNA]</scope>
    <source>
        <strain evidence="6 7">GOMI-1</strain>
    </source>
</reference>
<evidence type="ECO:0008006" key="8">
    <source>
        <dbReference type="Google" id="ProtNLM"/>
    </source>
</evidence>
<feature type="transmembrane region" description="Helical" evidence="5">
    <location>
        <begin position="232"/>
        <end position="250"/>
    </location>
</feature>
<evidence type="ECO:0000256" key="2">
    <source>
        <dbReference type="ARBA" id="ARBA00022692"/>
    </source>
</evidence>
<evidence type="ECO:0000256" key="5">
    <source>
        <dbReference type="SAM" id="Phobius"/>
    </source>
</evidence>
<keyword evidence="2 5" id="KW-0812">Transmembrane</keyword>
<dbReference type="PATRIC" id="fig|360411.5.peg.2076"/>
<dbReference type="AlphaFoldDB" id="A0A0P6X0Q5"/>
<evidence type="ECO:0000256" key="3">
    <source>
        <dbReference type="ARBA" id="ARBA00022989"/>
    </source>
</evidence>
<dbReference type="InterPro" id="IPR001694">
    <property type="entry name" value="NADH_UbQ_OxRdtase_su1/FPO"/>
</dbReference>
<keyword evidence="4 5" id="KW-0472">Membrane</keyword>
<feature type="transmembrane region" description="Helical" evidence="5">
    <location>
        <begin position="6"/>
        <end position="27"/>
    </location>
</feature>
<dbReference type="InterPro" id="IPR052561">
    <property type="entry name" value="ComplexI_Subunit1"/>
</dbReference>
<keyword evidence="7" id="KW-1185">Reference proteome</keyword>